<dbReference type="PANTHER" id="PTHR23152">
    <property type="entry name" value="2-OXOGLUTARATE DEHYDROGENASE"/>
    <property type="match status" value="1"/>
</dbReference>
<keyword evidence="5" id="KW-0786">Thiamine pyrophosphate</keyword>
<dbReference type="PANTHER" id="PTHR23152:SF4">
    <property type="entry name" value="2-OXOADIPATE DEHYDROGENASE COMPLEX COMPONENT E1"/>
    <property type="match status" value="1"/>
</dbReference>
<dbReference type="NCBIfam" id="NF006914">
    <property type="entry name" value="PRK09404.1"/>
    <property type="match status" value="1"/>
</dbReference>
<organism evidence="7 8">
    <name type="scientific">Sinanodonta woodiana</name>
    <name type="common">Chinese pond mussel</name>
    <name type="synonym">Anodonta woodiana</name>
    <dbReference type="NCBI Taxonomy" id="1069815"/>
    <lineage>
        <taxon>Eukaryota</taxon>
        <taxon>Metazoa</taxon>
        <taxon>Spiralia</taxon>
        <taxon>Lophotrochozoa</taxon>
        <taxon>Mollusca</taxon>
        <taxon>Bivalvia</taxon>
        <taxon>Autobranchia</taxon>
        <taxon>Heteroconchia</taxon>
        <taxon>Palaeoheterodonta</taxon>
        <taxon>Unionida</taxon>
        <taxon>Unionoidea</taxon>
        <taxon>Unionidae</taxon>
        <taxon>Unioninae</taxon>
        <taxon>Sinanodonta</taxon>
    </lineage>
</organism>
<dbReference type="GO" id="GO:0016491">
    <property type="term" value="F:oxidoreductase activity"/>
    <property type="evidence" value="ECO:0007669"/>
    <property type="project" value="UniProtKB-KW"/>
</dbReference>
<dbReference type="Gene3D" id="3.40.50.12470">
    <property type="match status" value="1"/>
</dbReference>
<keyword evidence="4" id="KW-0560">Oxidoreductase</keyword>
<sequence length="924" mass="104160">MSRLLTRSVGGFQYYQRLVLACKQKYHSRSGIYGYKPAVKHKTEPVDEAALANRIRNSNLCRLVDSYRCHGHRKAALDPLRLQKVDEPQALQPERYGLSRGSGDRFDCTGIYYGAGGQAQMTVEELVQHLEKEYCGSIAAEFQHLRTEEEREWFAKAFESKSHIEISPDRKVAIAKLLLKCQAFDHFLANKFTTVKRYGGEGGESMMCVFDEIFKKSARDNIEEIVICMPHRGRLNFLTCMLDYPAVRLFGKMRGKSEIPAGAKGMGDVLSHAYTSVDLNMDGKNVHVSLIPNPSHLEANNPVAVGKVRSKQQTLRDWHYNMEEGACPGDKVLCLQVHGDASFAAQGIVTETFSFAECPHFSVGGSVHLIVNNQIGFTTEAERGRSSLYSSDLAKINGYPVLHINADFPEDVVRATAIAMDYRKKFRKDVILDFICFRKYGHNELDDPLFTQPVMYQVIQNRKSIPDMYANRVTKEGLCSQDDLSKTTSDWNSVLSDNLKSVDTYQVENYHLKRHWLGLSQASDNITTWDTGVPVDLLKFVGAKSVSLPGKMIIHPNIQKTHIDRRIQRMESGMDLDWSTAEALAMGTLMAQGYHVRISGQDVGRGTFSHRHCMLVDQETDEICVPLNHIDPSQTGFLEVANSVLSEEAVLGFEYGMSIDHPNTLVLWEAQFGDFFNGAQPIIDTYVSSGEIKWLLQSGLVMLLPHGMDGAGPEHSSCRMERFLQCCDSKEDRVDGDDVNMQVVNPTTPAQYFHLLRRQMVRNFRKPLIVVAPKVLLRLQAAASSLTEMAPGTYFHPVLSDPLAQSEKVKRVIFVSGKHYYALQKERENLKADHLAFIRLESLCPFPTAELQAEIKKFPNATEFIWSQEEHRNRGAWSFVAPRFENLVGHKLKYVGRDHLGMSAVGIGDIHKTEAEKLMKETFS</sequence>
<evidence type="ECO:0000256" key="1">
    <source>
        <dbReference type="ARBA" id="ARBA00001964"/>
    </source>
</evidence>
<dbReference type="InterPro" id="IPR001017">
    <property type="entry name" value="DH_E1"/>
</dbReference>
<reference evidence="7 8" key="1">
    <citation type="submission" date="2024-11" db="EMBL/GenBank/DDBJ databases">
        <title>Chromosome-level genome assembly of the freshwater bivalve Anodonta woodiana.</title>
        <authorList>
            <person name="Chen X."/>
        </authorList>
    </citation>
    <scope>NUCLEOTIDE SEQUENCE [LARGE SCALE GENOMIC DNA]</scope>
    <source>
        <strain evidence="7">MN2024</strain>
        <tissue evidence="7">Gills</tissue>
    </source>
</reference>
<evidence type="ECO:0000256" key="2">
    <source>
        <dbReference type="ARBA" id="ARBA00006936"/>
    </source>
</evidence>
<dbReference type="NCBIfam" id="NF008907">
    <property type="entry name" value="PRK12270.1"/>
    <property type="match status" value="1"/>
</dbReference>
<comment type="cofactor">
    <cofactor evidence="1">
        <name>thiamine diphosphate</name>
        <dbReference type="ChEBI" id="CHEBI:58937"/>
    </cofactor>
</comment>
<dbReference type="InterPro" id="IPR005475">
    <property type="entry name" value="Transketolase-like_Pyr-bd"/>
</dbReference>
<dbReference type="AlphaFoldDB" id="A0ABD3WK89"/>
<dbReference type="SUPFAM" id="SSF52518">
    <property type="entry name" value="Thiamin diphosphate-binding fold (THDP-binding)"/>
    <property type="match status" value="2"/>
</dbReference>
<keyword evidence="3" id="KW-0809">Transit peptide</keyword>
<evidence type="ECO:0000256" key="4">
    <source>
        <dbReference type="ARBA" id="ARBA00023002"/>
    </source>
</evidence>
<dbReference type="Pfam" id="PF16870">
    <property type="entry name" value="OxoGdeHyase_C"/>
    <property type="match status" value="1"/>
</dbReference>
<evidence type="ECO:0000313" key="8">
    <source>
        <dbReference type="Proteomes" id="UP001634394"/>
    </source>
</evidence>
<dbReference type="Gene3D" id="1.10.287.1150">
    <property type="entry name" value="TPP helical domain"/>
    <property type="match status" value="1"/>
</dbReference>
<dbReference type="PIRSF" id="PIRSF000157">
    <property type="entry name" value="Oxoglu_dh_E1"/>
    <property type="match status" value="1"/>
</dbReference>
<evidence type="ECO:0000256" key="5">
    <source>
        <dbReference type="ARBA" id="ARBA00023052"/>
    </source>
</evidence>
<evidence type="ECO:0000313" key="7">
    <source>
        <dbReference type="EMBL" id="KAL3874399.1"/>
    </source>
</evidence>
<dbReference type="InterPro" id="IPR029061">
    <property type="entry name" value="THDP-binding"/>
</dbReference>
<dbReference type="Gene3D" id="3.40.50.970">
    <property type="match status" value="1"/>
</dbReference>
<dbReference type="InterPro" id="IPR011603">
    <property type="entry name" value="2oxoglutarate_DH_E1"/>
</dbReference>
<dbReference type="Proteomes" id="UP001634394">
    <property type="component" value="Unassembled WGS sequence"/>
</dbReference>
<dbReference type="NCBIfam" id="TIGR00239">
    <property type="entry name" value="2oxo_dh_E1"/>
    <property type="match status" value="1"/>
</dbReference>
<comment type="caution">
    <text evidence="7">The sequence shown here is derived from an EMBL/GenBank/DDBJ whole genome shotgun (WGS) entry which is preliminary data.</text>
</comment>
<evidence type="ECO:0000256" key="3">
    <source>
        <dbReference type="ARBA" id="ARBA00022946"/>
    </source>
</evidence>
<feature type="domain" description="Transketolase-like pyrimidine-binding" evidence="6">
    <location>
        <begin position="576"/>
        <end position="779"/>
    </location>
</feature>
<dbReference type="Pfam" id="PF02779">
    <property type="entry name" value="Transket_pyr"/>
    <property type="match status" value="1"/>
</dbReference>
<dbReference type="Pfam" id="PF00676">
    <property type="entry name" value="E1_dh"/>
    <property type="match status" value="1"/>
</dbReference>
<dbReference type="Gene3D" id="3.40.50.11610">
    <property type="entry name" value="Multifunctional 2-oxoglutarate metabolism enzyme, C-terminal domain"/>
    <property type="match status" value="1"/>
</dbReference>
<dbReference type="EMBL" id="JBJQND010000006">
    <property type="protein sequence ID" value="KAL3874400.1"/>
    <property type="molecule type" value="Genomic_DNA"/>
</dbReference>
<dbReference type="InterPro" id="IPR042179">
    <property type="entry name" value="KGD_C_sf"/>
</dbReference>
<comment type="similarity">
    <text evidence="2">Belongs to the alpha-ketoglutarate dehydrogenase family.</text>
</comment>
<evidence type="ECO:0000259" key="6">
    <source>
        <dbReference type="SMART" id="SM00861"/>
    </source>
</evidence>
<dbReference type="EMBL" id="JBJQND010000006">
    <property type="protein sequence ID" value="KAL3874399.1"/>
    <property type="molecule type" value="Genomic_DNA"/>
</dbReference>
<dbReference type="CDD" id="cd02016">
    <property type="entry name" value="TPP_E1_OGDC_like"/>
    <property type="match status" value="1"/>
</dbReference>
<name>A0ABD3WK89_SINWO</name>
<proteinExistence type="inferred from homology"/>
<gene>
    <name evidence="7" type="ORF">ACJMK2_037422</name>
</gene>
<accession>A0ABD3WK89</accession>
<keyword evidence="8" id="KW-1185">Reference proteome</keyword>
<dbReference type="InterPro" id="IPR031717">
    <property type="entry name" value="ODO-1/KGD_C"/>
</dbReference>
<protein>
    <recommendedName>
        <fullName evidence="6">Transketolase-like pyrimidine-binding domain-containing protein</fullName>
    </recommendedName>
</protein>
<dbReference type="SMART" id="SM00861">
    <property type="entry name" value="Transket_pyr"/>
    <property type="match status" value="1"/>
</dbReference>